<dbReference type="OrthoDB" id="358887at2157"/>
<dbReference type="Gene3D" id="3.10.180.10">
    <property type="entry name" value="2,3-Dihydroxybiphenyl 1,2-Dioxygenase, domain 1"/>
    <property type="match status" value="1"/>
</dbReference>
<dbReference type="PANTHER" id="PTHR46036:SF5">
    <property type="entry name" value="LACTOYLGLUTATHIONE LYASE"/>
    <property type="match status" value="1"/>
</dbReference>
<dbReference type="GO" id="GO:0004462">
    <property type="term" value="F:lactoylglutathione lyase activity"/>
    <property type="evidence" value="ECO:0007669"/>
    <property type="project" value="TreeGrafter"/>
</dbReference>
<dbReference type="GO" id="GO:0005737">
    <property type="term" value="C:cytoplasm"/>
    <property type="evidence" value="ECO:0007669"/>
    <property type="project" value="TreeGrafter"/>
</dbReference>
<dbReference type="RefSeq" id="WP_142987777.1">
    <property type="nucleotide sequence ID" value="NZ_FXTD01000014.1"/>
</dbReference>
<name>A0A521F065_9EURY</name>
<evidence type="ECO:0000259" key="1">
    <source>
        <dbReference type="PROSITE" id="PS51819"/>
    </source>
</evidence>
<dbReference type="PANTHER" id="PTHR46036">
    <property type="entry name" value="LACTOYLGLUTATHIONE LYASE"/>
    <property type="match status" value="1"/>
</dbReference>
<sequence length="124" mass="13651">MDVLHTAVWVDDIETQLSFYCDGLGLERTREFDLDGVTNTYVAGESDTEIQFKHDGTERNPGPAGIDHIAVGVDDVDATVERLVDDHGSEVVNEARTLADKGVRIAFVTDPEGYVVELIETLEE</sequence>
<dbReference type="SUPFAM" id="SSF54593">
    <property type="entry name" value="Glyoxalase/Bleomycin resistance protein/Dihydroxybiphenyl dioxygenase"/>
    <property type="match status" value="1"/>
</dbReference>
<keyword evidence="2" id="KW-0456">Lyase</keyword>
<keyword evidence="3" id="KW-1185">Reference proteome</keyword>
<dbReference type="EMBL" id="FXTD01000014">
    <property type="protein sequence ID" value="SMO89527.1"/>
    <property type="molecule type" value="Genomic_DNA"/>
</dbReference>
<dbReference type="InterPro" id="IPR029068">
    <property type="entry name" value="Glyas_Bleomycin-R_OHBP_Dase"/>
</dbReference>
<evidence type="ECO:0000313" key="2">
    <source>
        <dbReference type="EMBL" id="SMO89527.1"/>
    </source>
</evidence>
<dbReference type="AlphaFoldDB" id="A0A521F065"/>
<dbReference type="InterPro" id="IPR037523">
    <property type="entry name" value="VOC_core"/>
</dbReference>
<dbReference type="InterPro" id="IPR004360">
    <property type="entry name" value="Glyas_Fos-R_dOase_dom"/>
</dbReference>
<reference evidence="2 3" key="1">
    <citation type="submission" date="2017-05" db="EMBL/GenBank/DDBJ databases">
        <authorList>
            <person name="Varghese N."/>
            <person name="Submissions S."/>
        </authorList>
    </citation>
    <scope>NUCLEOTIDE SEQUENCE [LARGE SCALE GENOMIC DNA]</scope>
    <source>
        <strain evidence="2 3">DSM 19504</strain>
    </source>
</reference>
<organism evidence="2 3">
    <name type="scientific">Halorubrum cibi</name>
    <dbReference type="NCBI Taxonomy" id="413815"/>
    <lineage>
        <taxon>Archaea</taxon>
        <taxon>Methanobacteriati</taxon>
        <taxon>Methanobacteriota</taxon>
        <taxon>Stenosarchaea group</taxon>
        <taxon>Halobacteria</taxon>
        <taxon>Halobacteriales</taxon>
        <taxon>Haloferacaceae</taxon>
        <taxon>Halorubrum</taxon>
    </lineage>
</organism>
<proteinExistence type="predicted"/>
<dbReference type="PROSITE" id="PS51819">
    <property type="entry name" value="VOC"/>
    <property type="match status" value="1"/>
</dbReference>
<dbReference type="Pfam" id="PF00903">
    <property type="entry name" value="Glyoxalase"/>
    <property type="match status" value="1"/>
</dbReference>
<accession>A0A521F065</accession>
<gene>
    <name evidence="2" type="ORF">SAMN06264867_11439</name>
</gene>
<feature type="domain" description="VOC" evidence="1">
    <location>
        <begin position="2"/>
        <end position="121"/>
    </location>
</feature>
<evidence type="ECO:0000313" key="3">
    <source>
        <dbReference type="Proteomes" id="UP000319712"/>
    </source>
</evidence>
<dbReference type="GO" id="GO:0019243">
    <property type="term" value="P:methylglyoxal catabolic process to D-lactate via S-lactoyl-glutathione"/>
    <property type="evidence" value="ECO:0007669"/>
    <property type="project" value="TreeGrafter"/>
</dbReference>
<dbReference type="Proteomes" id="UP000319712">
    <property type="component" value="Unassembled WGS sequence"/>
</dbReference>
<protein>
    <submittedName>
        <fullName evidence="2">Lactoylglutathione lyase</fullName>
    </submittedName>
</protein>